<organism evidence="6 7">
    <name type="scientific">Demequina lutea</name>
    <dbReference type="NCBI Taxonomy" id="431489"/>
    <lineage>
        <taxon>Bacteria</taxon>
        <taxon>Bacillati</taxon>
        <taxon>Actinomycetota</taxon>
        <taxon>Actinomycetes</taxon>
        <taxon>Micrococcales</taxon>
        <taxon>Demequinaceae</taxon>
        <taxon>Demequina</taxon>
    </lineage>
</organism>
<evidence type="ECO:0000313" key="6">
    <source>
        <dbReference type="EMBL" id="NYI40206.1"/>
    </source>
</evidence>
<comment type="similarity">
    <text evidence="1">Belongs to the glycosyl hydrolase 3 family.</text>
</comment>
<dbReference type="OrthoDB" id="3187421at2"/>
<dbReference type="Proteomes" id="UP000547973">
    <property type="component" value="Unassembled WGS sequence"/>
</dbReference>
<dbReference type="SMART" id="SM01217">
    <property type="entry name" value="Fn3_like"/>
    <property type="match status" value="1"/>
</dbReference>
<gene>
    <name evidence="6" type="ORF">BKA03_000325</name>
</gene>
<name>A0A7Y9Z7T7_9MICO</name>
<dbReference type="InterPro" id="IPR002772">
    <property type="entry name" value="Glyco_hydro_3_C"/>
</dbReference>
<dbReference type="Pfam" id="PF00933">
    <property type="entry name" value="Glyco_hydro_3"/>
    <property type="match status" value="1"/>
</dbReference>
<dbReference type="PRINTS" id="PR00133">
    <property type="entry name" value="GLHYDRLASE3"/>
</dbReference>
<dbReference type="EMBL" id="JACBZO010000001">
    <property type="protein sequence ID" value="NYI40206.1"/>
    <property type="molecule type" value="Genomic_DNA"/>
</dbReference>
<reference evidence="6 7" key="1">
    <citation type="submission" date="2020-07" db="EMBL/GenBank/DDBJ databases">
        <title>Sequencing the genomes of 1000 actinobacteria strains.</title>
        <authorList>
            <person name="Klenk H.-P."/>
        </authorList>
    </citation>
    <scope>NUCLEOTIDE SEQUENCE [LARGE SCALE GENOMIC DNA]</scope>
    <source>
        <strain evidence="6 7">DSM 19970</strain>
    </source>
</reference>
<keyword evidence="2 6" id="KW-0378">Hydrolase</keyword>
<evidence type="ECO:0000259" key="5">
    <source>
        <dbReference type="SMART" id="SM01217"/>
    </source>
</evidence>
<sequence>MTVTERERRAVGIVAELDLATKVRLLSGRDFWTTEPLPEHDVPSVMMTDGPHGLRKQDASSDNIGMFASVPATCFPTASALASTWSPALAEEVGVALGRECVTADVALLLGPGLNIKRHPAGGRNFEYFSEDPLISGRMAGAMVRGIQGQGVGACLKHYAVNSQESDRFRVDTIVDERTLRELYLTGFEIAARESRPWAVMSSYNRVNGEHVGESVRLAREKLRTEFGFDGLLISDWLAVSDRVAGVRAGLDLEMPSSHGTWDTQVIDAVRSDALDESLVDEACARVIGFALRAGEAREARAADADEAHPLDLDSHHADPHQAATHHDLARRVAAASTVLLTNNGTLPLDSADGLAVIGAFARTPRFQGAGSSLVNATRVTTALDACAERGAEVTFALGYDASTGETNDALVADAVAAATGASAVLLMVGLPATSETEGLDRTHLDLPQGQVRLIEAVAAANPRTIVAVSAGAPVHMDWAELPAAVLLSYLGGQASGEALIDIILGAAEPSGRLAESIPTRVEDLPSHANFATHPTQVEHREALNVGYRFHDTWGVPARFAFGHGLGYATFEFGAPRAALTGRAATVTVPVTNTGKRAGTAVVQVYVHALASAIQRPAQELKGFASLTLEPGETATTTVELDERAFAVYDASSARWAVEAGDYEIRVSASSVDVRGTTVVSIKSGDRLTPMPFLAGPVASDAEWEALLGRPAPTPRPLLPFNRESTVADLLLTWAGRLLRQQLLRAISKAMGVDTDDVNQTTADAYADGISLRGIAAGSEGRVTLRGLGAIIGTLNVLAGPRAWRRLP</sequence>
<dbReference type="GO" id="GO:0005975">
    <property type="term" value="P:carbohydrate metabolic process"/>
    <property type="evidence" value="ECO:0007669"/>
    <property type="project" value="InterPro"/>
</dbReference>
<evidence type="ECO:0000313" key="7">
    <source>
        <dbReference type="Proteomes" id="UP000547973"/>
    </source>
</evidence>
<keyword evidence="7" id="KW-1185">Reference proteome</keyword>
<dbReference type="InterPro" id="IPR050288">
    <property type="entry name" value="Cellulose_deg_GH3"/>
</dbReference>
<dbReference type="Pfam" id="PF01915">
    <property type="entry name" value="Glyco_hydro_3_C"/>
    <property type="match status" value="1"/>
</dbReference>
<evidence type="ECO:0000256" key="2">
    <source>
        <dbReference type="ARBA" id="ARBA00022801"/>
    </source>
</evidence>
<feature type="domain" description="Fibronectin type III-like" evidence="5">
    <location>
        <begin position="601"/>
        <end position="671"/>
    </location>
</feature>
<dbReference type="Pfam" id="PF14310">
    <property type="entry name" value="Fn3-like"/>
    <property type="match status" value="1"/>
</dbReference>
<dbReference type="GO" id="GO:0008422">
    <property type="term" value="F:beta-glucosidase activity"/>
    <property type="evidence" value="ECO:0007669"/>
    <property type="project" value="UniProtKB-ARBA"/>
</dbReference>
<dbReference type="SUPFAM" id="SSF52279">
    <property type="entry name" value="Beta-D-glucan exohydrolase, C-terminal domain"/>
    <property type="match status" value="1"/>
</dbReference>
<dbReference type="InterPro" id="IPR036881">
    <property type="entry name" value="Glyco_hydro_3_C_sf"/>
</dbReference>
<dbReference type="InterPro" id="IPR017853">
    <property type="entry name" value="GH"/>
</dbReference>
<dbReference type="RefSeq" id="WP_062074809.1">
    <property type="nucleotide sequence ID" value="NZ_BBRC01000004.1"/>
</dbReference>
<evidence type="ECO:0000256" key="1">
    <source>
        <dbReference type="ARBA" id="ARBA00005336"/>
    </source>
</evidence>
<comment type="function">
    <text evidence="3">Catalyzes the hydrolysis of a non-reducing terminal alpha-L-arabinopyranosidic linkage in ginsenoside Rb2 (alpha-L-arabinopyranosyl-(1-&gt;6)-alpha-D-glucopyranosyl) to release alpha-D-glucopyranosyl (Rd). It is not able to hydrolyze alpha-L-arabinofuranosyl-(1-&gt;6)-alpha-D-glucopyranosyl (Rc).</text>
</comment>
<dbReference type="PANTHER" id="PTHR42715">
    <property type="entry name" value="BETA-GLUCOSIDASE"/>
    <property type="match status" value="1"/>
</dbReference>
<dbReference type="InterPro" id="IPR013783">
    <property type="entry name" value="Ig-like_fold"/>
</dbReference>
<dbReference type="AlphaFoldDB" id="A0A7Y9Z7T7"/>
<dbReference type="InterPro" id="IPR001764">
    <property type="entry name" value="Glyco_hydro_3_N"/>
</dbReference>
<dbReference type="SUPFAM" id="SSF51445">
    <property type="entry name" value="(Trans)glycosidases"/>
    <property type="match status" value="1"/>
</dbReference>
<dbReference type="Gene3D" id="2.60.40.10">
    <property type="entry name" value="Immunoglobulins"/>
    <property type="match status" value="1"/>
</dbReference>
<dbReference type="InterPro" id="IPR036962">
    <property type="entry name" value="Glyco_hydro_3_N_sf"/>
</dbReference>
<comment type="caution">
    <text evidence="6">The sequence shown here is derived from an EMBL/GenBank/DDBJ whole genome shotgun (WGS) entry which is preliminary data.</text>
</comment>
<evidence type="ECO:0000256" key="3">
    <source>
        <dbReference type="ARBA" id="ARBA00058905"/>
    </source>
</evidence>
<evidence type="ECO:0000256" key="4">
    <source>
        <dbReference type="ARBA" id="ARBA00074219"/>
    </source>
</evidence>
<dbReference type="Gene3D" id="3.40.50.1700">
    <property type="entry name" value="Glycoside hydrolase family 3 C-terminal domain"/>
    <property type="match status" value="2"/>
</dbReference>
<dbReference type="PANTHER" id="PTHR42715:SF10">
    <property type="entry name" value="BETA-GLUCOSIDASE"/>
    <property type="match status" value="1"/>
</dbReference>
<protein>
    <recommendedName>
        <fullName evidence="4">Exo-alpha-(1-&gt;6)-L-arabinopyranosidase</fullName>
    </recommendedName>
</protein>
<dbReference type="InterPro" id="IPR026891">
    <property type="entry name" value="Fn3-like"/>
</dbReference>
<dbReference type="FunFam" id="2.60.40.10:FF:000495">
    <property type="entry name" value="Periplasmic beta-glucosidase"/>
    <property type="match status" value="1"/>
</dbReference>
<proteinExistence type="inferred from homology"/>
<keyword evidence="6" id="KW-0326">Glycosidase</keyword>
<dbReference type="Gene3D" id="3.20.20.300">
    <property type="entry name" value="Glycoside hydrolase, family 3, N-terminal domain"/>
    <property type="match status" value="2"/>
</dbReference>
<accession>A0A7Y9Z7T7</accession>